<dbReference type="Gene3D" id="2.40.150.20">
    <property type="entry name" value="Ribosomal protein L14"/>
    <property type="match status" value="1"/>
</dbReference>
<dbReference type="GO" id="GO:0046872">
    <property type="term" value="F:metal ion binding"/>
    <property type="evidence" value="ECO:0007669"/>
    <property type="project" value="UniProtKB-KW"/>
</dbReference>
<dbReference type="FunFam" id="1.20.85.10:FF:000001">
    <property type="entry name" value="photosystem II D2 protein-like"/>
    <property type="match status" value="1"/>
</dbReference>
<dbReference type="CDD" id="cd12283">
    <property type="entry name" value="RRM1_RBM39_like"/>
    <property type="match status" value="1"/>
</dbReference>
<dbReference type="GO" id="GO:0000428">
    <property type="term" value="C:DNA-directed RNA polymerase complex"/>
    <property type="evidence" value="ECO:0007669"/>
    <property type="project" value="UniProtKB-KW"/>
</dbReference>
<evidence type="ECO:0000256" key="3">
    <source>
        <dbReference type="ARBA" id="ARBA00004474"/>
    </source>
</evidence>
<dbReference type="GO" id="GO:0015934">
    <property type="term" value="C:large ribosomal subunit"/>
    <property type="evidence" value="ECO:0007669"/>
    <property type="project" value="InterPro"/>
</dbReference>
<dbReference type="SMART" id="SM01374">
    <property type="entry name" value="Ribosomal_L14"/>
    <property type="match status" value="1"/>
</dbReference>
<dbReference type="GO" id="GO:0006351">
    <property type="term" value="P:DNA-templated transcription"/>
    <property type="evidence" value="ECO:0007669"/>
    <property type="project" value="InterPro"/>
</dbReference>
<keyword evidence="29" id="KW-0408">Iron</keyword>
<evidence type="ECO:0000313" key="45">
    <source>
        <dbReference type="Proteomes" id="UP000734854"/>
    </source>
</evidence>
<evidence type="ECO:0000256" key="38">
    <source>
        <dbReference type="ARBA" id="ARBA00048552"/>
    </source>
</evidence>
<evidence type="ECO:0000256" key="19">
    <source>
        <dbReference type="ARBA" id="ARBA00022723"/>
    </source>
</evidence>
<keyword evidence="25 42" id="KW-1133">Transmembrane helix</keyword>
<dbReference type="InterPro" id="IPR036920">
    <property type="entry name" value="Ribosomal_uL16_sf"/>
</dbReference>
<dbReference type="GO" id="GO:0006397">
    <property type="term" value="P:mRNA processing"/>
    <property type="evidence" value="ECO:0007669"/>
    <property type="project" value="InterPro"/>
</dbReference>
<dbReference type="Gene3D" id="1.10.10.670">
    <property type="entry name" value="photosystem ii from thermosynechococcus elongatus"/>
    <property type="match status" value="1"/>
</dbReference>
<dbReference type="Pfam" id="PF01000">
    <property type="entry name" value="RNA_pol_A_bac"/>
    <property type="match status" value="1"/>
</dbReference>
<keyword evidence="11" id="KW-0240">DNA-directed RNA polymerase</keyword>
<dbReference type="GO" id="GO:0005634">
    <property type="term" value="C:nucleus"/>
    <property type="evidence" value="ECO:0007669"/>
    <property type="project" value="InterPro"/>
</dbReference>
<dbReference type="GO" id="GO:0009536">
    <property type="term" value="C:plastid"/>
    <property type="evidence" value="ECO:0007669"/>
    <property type="project" value="UniProtKB-SubCell"/>
</dbReference>
<dbReference type="NCBIfam" id="TIGR01153">
    <property type="entry name" value="psbC"/>
    <property type="match status" value="1"/>
</dbReference>
<keyword evidence="23" id="KW-0689">Ribosomal protein</keyword>
<comment type="catalytic activity">
    <reaction evidence="38">
        <text>RNA(n) + a ribonucleoside 5'-triphosphate = RNA(n+1) + diphosphate</text>
        <dbReference type="Rhea" id="RHEA:21248"/>
        <dbReference type="Rhea" id="RHEA-COMP:14527"/>
        <dbReference type="Rhea" id="RHEA-COMP:17342"/>
        <dbReference type="ChEBI" id="CHEBI:33019"/>
        <dbReference type="ChEBI" id="CHEBI:61557"/>
        <dbReference type="ChEBI" id="CHEBI:140395"/>
        <dbReference type="EC" id="2.7.7.6"/>
    </reaction>
</comment>
<sequence>MEFDEYEYLEKTVENPELSGEKPSANGAGEKDRKKSSKHRSSDDADRDSERRSKRSRSEEKSSREHRDRHQMLVESWAFHRSISSDDYAGFMFFICSEKEGYLLNFATLLGQHHREKKEDGAAEPEADPERDQRTVFAYQLSLKADERDVYEFFSKAGKVRDVRLIMDRNSRRSKGVGYIEFYDVMSVPMAIALSGQLLLGQPVMVKPSEAEKNLVQSNTTAGGTGLTGPNSGAARRLYVGNLHLNITEPQLRQVFEPFGQVELVQLPLDPLTGLCKGYGFIQVSAVTDQTGVQDTGTNAADLDDDEGGGLCFDMPYFVADWSSMLSSKWTSMVIHGVLISQSLNASSRALLMQKLAGTAGSIPGTLAAPAANPALLTPAASILGPSMIPSILQPSVPPFVGLPTSGLPVASTAAAPPLHTAGVPSECLLLKNMFDPTVESEPDFDLDIKEDVHDECSKFGTVKHIYVDNVGSHFVFATSDLRPTSTHRRFDPTALSSIPATIYRFVHFKDGGGLKCTIYLSKLVDGEEARVLPTYGCLLNRVEFRKAIKKAIELTEQADTKGIQVQIAGRIDGKQIARVEWIREARQIEAGRRAMTRYVRRGGKIWVRIFPDKPVTVRPAETRMGSADNSGARELMCIRIIGAGNYRYAHIGDVIVAVIKEAVPNMPLERSEVIRAVIVRTCKELKRDNGIIIRYDDNAAVVIDQEGNPKGTRVFDVRGRVVSWASAGTSGFKGPRRGTPYAAQAAAVNAIRTVVDQGMQRAGVMIKGPGLGRDAELRAICRSGQADTMGIAMRRALLGEIEGTCITCAKSEKVPHEYSTIVGIEESVHEILLNLKEIVLRSNIHGVRDASIYVKGPKYVTAQDIISPPSVEIVDTTQHIANLTEPIDLCIGLQIRRDRGYCTKPTINSQDGSYPIDAVSMPVRNANHSIHSYGNGKEKEEILFLEIWTNGSLTPKEALYEASRTTFVTSWYTHGLASSYLEGCNFLTAAVSTPANSLAHSLLLLWGPEAQGNFTRWCQLGGLWTFVALHGAFGLIGFMLRQFELARSVQLRPYNAIAFSGPIAVFVSVFLIYPLGQSGWFFAPSFGVAAIFRFILFFQGFHNWTLNPFHMMGVAGVLGAALLCAIHGATVENTLFEDGDGANTFRAFNPTQAEETYSMVTANRFWSQIFGVAFSNKRWLHFFMLFVPVTGLWMSAIGVVGLALNLRAYDFVSQEIRAAEDPEFETFYTKNILLNEGFAWWAGNARLINLSGKLLGAHVAHAGLIVFWAGAMNLFEVSHFVPEKPMYEQGLILLPHLATLGWGVGPGGEVIDTFPYFVSGVLHLISSAVLGFGGIYHALLGPETLEESFPFFGYVWKDRNKMTTILGIHLILLGLGAFLLVLKALYFGGIYDTWAPGGGDVRKITNLTLSPSVIFGYLLKSPFGGEGWIVSVDDLEDIIGGHVWLGAICILGGIWHILTKPFAWARRAFVWSGEAYLSYSLGALSIFGFTACCFVWFNNTAYPSEFYGPTGPEASQAQAFTFLVRDQRLGANVGSAQGPTGLGKYLMRSPTGEIIFGGETMRFWDLRAPWLEPLRGPNGLDLSRLKKDIQPWQERRSAEYMTHAPLGSLNSVGGVATEINAVNYVSPRSWLATSHFVLGFFFFVGHLWHAGRARAAAAGFEKGIDRDLEPVLSMTPLR</sequence>
<dbReference type="InterPro" id="IPR044900">
    <property type="entry name" value="PSII_PsbC_sf"/>
</dbReference>
<keyword evidence="34" id="KW-0604">Photosystem II</keyword>
<evidence type="ECO:0000256" key="4">
    <source>
        <dbReference type="ARBA" id="ARBA00007123"/>
    </source>
</evidence>
<dbReference type="EMBL" id="JACMSC010000016">
    <property type="protein sequence ID" value="KAG6483930.1"/>
    <property type="molecule type" value="Genomic_DNA"/>
</dbReference>
<feature type="transmembrane region" description="Helical" evidence="42">
    <location>
        <begin position="1080"/>
        <end position="1098"/>
    </location>
</feature>
<dbReference type="Proteomes" id="UP000734854">
    <property type="component" value="Unassembled WGS sequence"/>
</dbReference>
<evidence type="ECO:0000256" key="40">
    <source>
        <dbReference type="PROSITE-ProRule" id="PRU00176"/>
    </source>
</evidence>
<dbReference type="NCBIfam" id="TIGR01622">
    <property type="entry name" value="SF-CC1"/>
    <property type="match status" value="1"/>
</dbReference>
<comment type="caution">
    <text evidence="44">The sequence shown here is derived from an EMBL/GenBank/DDBJ whole genome shotgun (WGS) entry which is preliminary data.</text>
</comment>
<dbReference type="CDD" id="cd00337">
    <property type="entry name" value="Ribosomal_uL14"/>
    <property type="match status" value="1"/>
</dbReference>
<evidence type="ECO:0000256" key="11">
    <source>
        <dbReference type="ARBA" id="ARBA00022478"/>
    </source>
</evidence>
<evidence type="ECO:0000256" key="7">
    <source>
        <dbReference type="ARBA" id="ARBA00010761"/>
    </source>
</evidence>
<keyword evidence="28" id="KW-0560">Oxidoreductase</keyword>
<dbReference type="Pfam" id="PF00238">
    <property type="entry name" value="Ribosomal_L14"/>
    <property type="match status" value="1"/>
</dbReference>
<dbReference type="InterPro" id="IPR000218">
    <property type="entry name" value="Ribosomal_uL14"/>
</dbReference>
<dbReference type="InterPro" id="IPR000484">
    <property type="entry name" value="Photo_RC_L/M"/>
</dbReference>
<feature type="domain" description="RRM" evidence="43">
    <location>
        <begin position="236"/>
        <end position="308"/>
    </location>
</feature>
<dbReference type="InterPro" id="IPR036643">
    <property type="entry name" value="RNApol_insert_sf"/>
</dbReference>
<dbReference type="GO" id="GO:0003899">
    <property type="term" value="F:DNA-directed RNA polymerase activity"/>
    <property type="evidence" value="ECO:0007669"/>
    <property type="project" value="UniProtKB-EC"/>
</dbReference>
<dbReference type="InterPro" id="IPR005869">
    <property type="entry name" value="PSII_PsbC"/>
</dbReference>
<dbReference type="InterPro" id="IPR016180">
    <property type="entry name" value="Ribosomal_uL16_dom"/>
</dbReference>
<dbReference type="InterPro" id="IPR055265">
    <property type="entry name" value="Photo_RC_L/M_CS"/>
</dbReference>
<dbReference type="FunFam" id="1.10.10.670:FF:000001">
    <property type="entry name" value="Photosystem II CP43 reaction center protein"/>
    <property type="match status" value="1"/>
</dbReference>
<evidence type="ECO:0000256" key="37">
    <source>
        <dbReference type="ARBA" id="ARBA00045803"/>
    </source>
</evidence>
<dbReference type="SUPFAM" id="SSF81483">
    <property type="entry name" value="Bacterial photosystem II reaction centre, L and M subunits"/>
    <property type="match status" value="1"/>
</dbReference>
<dbReference type="InterPro" id="IPR012677">
    <property type="entry name" value="Nucleotide-bd_a/b_plait_sf"/>
</dbReference>
<keyword evidence="45" id="KW-1185">Reference proteome</keyword>
<proteinExistence type="inferred from homology"/>
<dbReference type="InterPro" id="IPR029123">
    <property type="entry name" value="RBM39_linker"/>
</dbReference>
<dbReference type="InterPro" id="IPR000504">
    <property type="entry name" value="RRM_dom"/>
</dbReference>
<feature type="domain" description="RRM" evidence="43">
    <location>
        <begin position="134"/>
        <end position="211"/>
    </location>
</feature>
<keyword evidence="18" id="KW-0548">Nucleotidyltransferase</keyword>
<feature type="transmembrane region" description="Helical" evidence="42">
    <location>
        <begin position="1054"/>
        <end position="1074"/>
    </location>
</feature>
<evidence type="ECO:0000256" key="39">
    <source>
        <dbReference type="ARBA" id="ARBA00048801"/>
    </source>
</evidence>
<evidence type="ECO:0000256" key="41">
    <source>
        <dbReference type="SAM" id="MobiDB-lite"/>
    </source>
</evidence>
<dbReference type="InterPro" id="IPR011262">
    <property type="entry name" value="DNA-dir_RNA_pol_insert"/>
</dbReference>
<dbReference type="Pfam" id="PF00421">
    <property type="entry name" value="PSII"/>
    <property type="match status" value="1"/>
</dbReference>
<dbReference type="SUPFAM" id="SSF53137">
    <property type="entry name" value="Translational machinery components"/>
    <property type="match status" value="1"/>
</dbReference>
<dbReference type="EC" id="2.7.7.6" evidence="9"/>
<dbReference type="InterPro" id="IPR036853">
    <property type="entry name" value="Ribosomal_uL14_sf"/>
</dbReference>
<dbReference type="FunFam" id="3.30.70.330:FF:000326">
    <property type="entry name" value="RNA-binding protein 39 isoform X1"/>
    <property type="match status" value="1"/>
</dbReference>
<gene>
    <name evidence="44" type="ORF">ZIOFF_060716</name>
</gene>
<comment type="similarity">
    <text evidence="6">Belongs to the universal ribosomal protein uL14 family.</text>
</comment>
<evidence type="ECO:0000256" key="36">
    <source>
        <dbReference type="ARBA" id="ARBA00035424"/>
    </source>
</evidence>
<dbReference type="SUPFAM" id="SSF50193">
    <property type="entry name" value="Ribosomal protein L14"/>
    <property type="match status" value="1"/>
</dbReference>
<comment type="subcellular location">
    <subcellularLocation>
        <location evidence="2">Membrane</location>
        <topology evidence="2">Multi-pass membrane protein</topology>
    </subcellularLocation>
    <subcellularLocation>
        <location evidence="3">Plastid</location>
    </subcellularLocation>
</comment>
<dbReference type="InterPro" id="IPR036603">
    <property type="entry name" value="RBP11-like"/>
</dbReference>
<evidence type="ECO:0000256" key="27">
    <source>
        <dbReference type="ARBA" id="ARBA00022991"/>
    </source>
</evidence>
<comment type="similarity">
    <text evidence="4">Belongs to the RNA polymerase alpha chain family.</text>
</comment>
<dbReference type="Gene3D" id="3.30.1140.32">
    <property type="entry name" value="Ribosomal protein S3, C-terminal domain"/>
    <property type="match status" value="1"/>
</dbReference>
<comment type="function">
    <text evidence="1">DNA-dependent RNA polymerase catalyzes the transcription of DNA into RNA using the four ribonucleoside triphosphates as substrates.</text>
</comment>
<dbReference type="FunFam" id="2.170.120.12:FF:000001">
    <property type="entry name" value="DNA-directed RNA polymerase subunit alpha"/>
    <property type="match status" value="1"/>
</dbReference>
<dbReference type="InterPro" id="IPR000114">
    <property type="entry name" value="Ribosomal_uL16_bact-type"/>
</dbReference>
<protein>
    <recommendedName>
        <fullName evidence="36">50S ribosomal protein L14, chloroplastic</fullName>
        <ecNumber evidence="8">1.10.3.9</ecNumber>
        <ecNumber evidence="9">2.7.7.6</ecNumber>
    </recommendedName>
    <alternativeName>
        <fullName evidence="35">Plastid-encoded RNA polymerase subunit alpha</fullName>
    </alternativeName>
</protein>
<dbReference type="CDD" id="cd12285">
    <property type="entry name" value="RRM3_RBM39_like"/>
    <property type="match status" value="1"/>
</dbReference>
<dbReference type="InterPro" id="IPR019972">
    <property type="entry name" value="Ribosomal_uL14_CS"/>
</dbReference>
<feature type="transmembrane region" description="Helical" evidence="42">
    <location>
        <begin position="1480"/>
        <end position="1498"/>
    </location>
</feature>
<evidence type="ECO:0000256" key="10">
    <source>
        <dbReference type="ARBA" id="ARBA00022448"/>
    </source>
</evidence>
<dbReference type="InterPro" id="IPR036419">
    <property type="entry name" value="Ribosomal_S3_C_sf"/>
</dbReference>
<evidence type="ECO:0000256" key="30">
    <source>
        <dbReference type="ARBA" id="ARBA00023136"/>
    </source>
</evidence>
<evidence type="ECO:0000256" key="35">
    <source>
        <dbReference type="ARBA" id="ARBA00031776"/>
    </source>
</evidence>
<dbReference type="EC" id="1.10.3.9" evidence="8"/>
<evidence type="ECO:0000256" key="2">
    <source>
        <dbReference type="ARBA" id="ARBA00004141"/>
    </source>
</evidence>
<evidence type="ECO:0000256" key="31">
    <source>
        <dbReference type="ARBA" id="ARBA00023163"/>
    </source>
</evidence>
<feature type="transmembrane region" description="Helical" evidence="42">
    <location>
        <begin position="1022"/>
        <end position="1042"/>
    </location>
</feature>
<evidence type="ECO:0000256" key="6">
    <source>
        <dbReference type="ARBA" id="ARBA00010745"/>
    </source>
</evidence>
<keyword evidence="30 42" id="KW-0472">Membrane</keyword>
<evidence type="ECO:0000256" key="15">
    <source>
        <dbReference type="ARBA" id="ARBA00022640"/>
    </source>
</evidence>
<dbReference type="CDD" id="cd01433">
    <property type="entry name" value="Ribosomal_L16_L10e"/>
    <property type="match status" value="1"/>
</dbReference>
<evidence type="ECO:0000256" key="22">
    <source>
        <dbReference type="ARBA" id="ARBA00022884"/>
    </source>
</evidence>
<organism evidence="44 45">
    <name type="scientific">Zingiber officinale</name>
    <name type="common">Ginger</name>
    <name type="synonym">Amomum zingiber</name>
    <dbReference type="NCBI Taxonomy" id="94328"/>
    <lineage>
        <taxon>Eukaryota</taxon>
        <taxon>Viridiplantae</taxon>
        <taxon>Streptophyta</taxon>
        <taxon>Embryophyta</taxon>
        <taxon>Tracheophyta</taxon>
        <taxon>Spermatophyta</taxon>
        <taxon>Magnoliopsida</taxon>
        <taxon>Liliopsida</taxon>
        <taxon>Zingiberales</taxon>
        <taxon>Zingiberaceae</taxon>
        <taxon>Zingiber</taxon>
    </lineage>
</organism>
<dbReference type="SUPFAM" id="SSF161077">
    <property type="entry name" value="Photosystem II antenna protein-like"/>
    <property type="match status" value="1"/>
</dbReference>
<dbReference type="NCBIfam" id="TIGR01067">
    <property type="entry name" value="rplN_bact"/>
    <property type="match status" value="1"/>
</dbReference>
<keyword evidence="13" id="KW-0602">Photosynthesis</keyword>
<dbReference type="InterPro" id="IPR005745">
    <property type="entry name" value="Ribosomal_uL14_bac-type"/>
</dbReference>
<evidence type="ECO:0000256" key="33">
    <source>
        <dbReference type="ARBA" id="ARBA00023274"/>
    </source>
</evidence>
<dbReference type="Pfam" id="PF01193">
    <property type="entry name" value="RNA_pol_L"/>
    <property type="match status" value="1"/>
</dbReference>
<dbReference type="GO" id="GO:0006412">
    <property type="term" value="P:translation"/>
    <property type="evidence" value="ECO:0007669"/>
    <property type="project" value="InterPro"/>
</dbReference>
<dbReference type="InterPro" id="IPR020798">
    <property type="entry name" value="Ribosomal_uL16_CS"/>
</dbReference>
<dbReference type="InterPro" id="IPR006509">
    <property type="entry name" value="RBM39_SF"/>
</dbReference>
<dbReference type="PROSITE" id="PS00049">
    <property type="entry name" value="RIBOSOMAL_L14"/>
    <property type="match status" value="1"/>
</dbReference>
<dbReference type="GO" id="GO:0010242">
    <property type="term" value="F:oxygen evolving activity"/>
    <property type="evidence" value="ECO:0007669"/>
    <property type="project" value="UniProtKB-EC"/>
</dbReference>
<keyword evidence="26" id="KW-0007">Acetylation</keyword>
<evidence type="ECO:0000256" key="25">
    <source>
        <dbReference type="ARBA" id="ARBA00022989"/>
    </source>
</evidence>
<dbReference type="InterPro" id="IPR005868">
    <property type="entry name" value="PSII_PsbD/D2"/>
</dbReference>
<dbReference type="SUPFAM" id="SSF55257">
    <property type="entry name" value="RBP11-like subunits of RNA polymerase"/>
    <property type="match status" value="1"/>
</dbReference>
<comment type="similarity">
    <text evidence="7">Belongs to the universal ribosomal protein uS3 family.</text>
</comment>
<keyword evidence="20" id="KW-0677">Repeat</keyword>
<dbReference type="Pfam" id="PF00124">
    <property type="entry name" value="Photo_RC"/>
    <property type="match status" value="1"/>
</dbReference>
<dbReference type="SUPFAM" id="SSF54686">
    <property type="entry name" value="Ribosomal protein L16p/L10e"/>
    <property type="match status" value="1"/>
</dbReference>
<feature type="transmembrane region" description="Helical" evidence="42">
    <location>
        <begin position="1255"/>
        <end position="1276"/>
    </location>
</feature>
<keyword evidence="22 40" id="KW-0694">RNA-binding</keyword>
<comment type="catalytic activity">
    <reaction evidence="39">
        <text>2 a plastoquinone + 4 hnu + 2 H2O = 2 a plastoquinol + O2</text>
        <dbReference type="Rhea" id="RHEA:36359"/>
        <dbReference type="Rhea" id="RHEA-COMP:9561"/>
        <dbReference type="Rhea" id="RHEA-COMP:9562"/>
        <dbReference type="ChEBI" id="CHEBI:15377"/>
        <dbReference type="ChEBI" id="CHEBI:15379"/>
        <dbReference type="ChEBI" id="CHEBI:17757"/>
        <dbReference type="ChEBI" id="CHEBI:30212"/>
        <dbReference type="ChEBI" id="CHEBI:62192"/>
        <dbReference type="EC" id="1.10.3.9"/>
    </reaction>
</comment>
<dbReference type="InterPro" id="IPR036001">
    <property type="entry name" value="PS_II_antenna-like_sf"/>
</dbReference>
<dbReference type="Gene3D" id="2.170.120.12">
    <property type="entry name" value="DNA-directed RNA polymerase, insert domain"/>
    <property type="match status" value="1"/>
</dbReference>
<keyword evidence="27" id="KW-0157">Chromophore</keyword>
<comment type="function">
    <text evidence="37">Photosystem II (PSII) is a light-driven water:plastoquinone oxidoreductase that uses light energy to abstract electrons from H(2)O, generating O(2) and a proton gradient subsequently used for ATP formation. It consists of a core antenna complex that captures photons, and an electron transfer chain that converts photonic excitation into a charge separation. The D1/D2 (PsbA/PsbD) reaction center heterodimer binds P680, the primary electron donor of PSII as well as several subsequent electron acceptors. D2 is needed for assembly of a stable PSII complex.</text>
</comment>
<dbReference type="HAMAP" id="MF_01367">
    <property type="entry name" value="Ribosomal_uL14"/>
    <property type="match status" value="1"/>
</dbReference>
<evidence type="ECO:0000313" key="44">
    <source>
        <dbReference type="EMBL" id="KAG6483930.1"/>
    </source>
</evidence>
<evidence type="ECO:0000259" key="43">
    <source>
        <dbReference type="PROSITE" id="PS50102"/>
    </source>
</evidence>
<feature type="transmembrane region" description="Helical" evidence="42">
    <location>
        <begin position="1439"/>
        <end position="1459"/>
    </location>
</feature>
<keyword evidence="32" id="KW-0464">Manganese</keyword>
<dbReference type="GO" id="GO:0003735">
    <property type="term" value="F:structural constituent of ribosome"/>
    <property type="evidence" value="ECO:0007669"/>
    <property type="project" value="InterPro"/>
</dbReference>
<dbReference type="HAMAP" id="MF_01383">
    <property type="entry name" value="PSII_PsbD_D2"/>
    <property type="match status" value="1"/>
</dbReference>
<evidence type="ECO:0000256" key="28">
    <source>
        <dbReference type="ARBA" id="ARBA00023002"/>
    </source>
</evidence>
<dbReference type="GO" id="GO:0046983">
    <property type="term" value="F:protein dimerization activity"/>
    <property type="evidence" value="ECO:0007669"/>
    <property type="project" value="InterPro"/>
</dbReference>
<evidence type="ECO:0000256" key="23">
    <source>
        <dbReference type="ARBA" id="ARBA00022980"/>
    </source>
</evidence>
<dbReference type="InterPro" id="IPR036854">
    <property type="entry name" value="Photo_II_D1/D2_sf"/>
</dbReference>
<evidence type="ECO:0000256" key="16">
    <source>
        <dbReference type="ARBA" id="ARBA00022679"/>
    </source>
</evidence>
<dbReference type="HAMAP" id="MF_01310">
    <property type="entry name" value="Ribosomal_uS11"/>
    <property type="match status" value="1"/>
</dbReference>
<keyword evidence="16" id="KW-0808">Transferase</keyword>
<evidence type="ECO:0000256" key="14">
    <source>
        <dbReference type="ARBA" id="ARBA00022553"/>
    </source>
</evidence>
<evidence type="ECO:0000256" key="21">
    <source>
        <dbReference type="ARBA" id="ARBA00022842"/>
    </source>
</evidence>
<keyword evidence="15" id="KW-0934">Plastid</keyword>
<dbReference type="PROSITE" id="PS50102">
    <property type="entry name" value="RRM"/>
    <property type="match status" value="2"/>
</dbReference>
<evidence type="ECO:0000256" key="9">
    <source>
        <dbReference type="ARBA" id="ARBA00012418"/>
    </source>
</evidence>
<feature type="transmembrane region" description="Helical" evidence="42">
    <location>
        <begin position="1631"/>
        <end position="1649"/>
    </location>
</feature>
<dbReference type="InterPro" id="IPR035979">
    <property type="entry name" value="RBD_domain_sf"/>
</dbReference>
<dbReference type="Gene3D" id="3.30.1360.10">
    <property type="entry name" value="RNA polymerase, RBP11-like subunit"/>
    <property type="match status" value="1"/>
</dbReference>
<feature type="compositionally biased region" description="Basic and acidic residues" evidence="41">
    <location>
        <begin position="40"/>
        <end position="69"/>
    </location>
</feature>
<dbReference type="InterPro" id="IPR011263">
    <property type="entry name" value="DNA-dir_RNA_pol_RpoA/D/Rpb3"/>
</dbReference>
<dbReference type="GO" id="GO:0016168">
    <property type="term" value="F:chlorophyll binding"/>
    <property type="evidence" value="ECO:0007669"/>
    <property type="project" value="UniProtKB-KW"/>
</dbReference>
<dbReference type="Pfam" id="PF00076">
    <property type="entry name" value="RRM_1"/>
    <property type="match status" value="2"/>
</dbReference>
<dbReference type="SMART" id="SM00360">
    <property type="entry name" value="RRM"/>
    <property type="match status" value="2"/>
</dbReference>
<dbReference type="HAMAP" id="MF_01496">
    <property type="entry name" value="PSII_PsbC_CP43"/>
    <property type="match status" value="1"/>
</dbReference>
<dbReference type="GO" id="GO:0009772">
    <property type="term" value="P:photosynthetic electron transport in photosystem II"/>
    <property type="evidence" value="ECO:0007669"/>
    <property type="project" value="InterPro"/>
</dbReference>
<keyword evidence="12" id="KW-0148">Chlorophyll</keyword>
<feature type="transmembrane region" description="Helical" evidence="42">
    <location>
        <begin position="1110"/>
        <end position="1130"/>
    </location>
</feature>
<dbReference type="InterPro" id="IPR001351">
    <property type="entry name" value="Ribosomal_uS3_C"/>
</dbReference>
<reference evidence="44 45" key="1">
    <citation type="submission" date="2020-08" db="EMBL/GenBank/DDBJ databases">
        <title>Plant Genome Project.</title>
        <authorList>
            <person name="Zhang R.-G."/>
        </authorList>
    </citation>
    <scope>NUCLEOTIDE SEQUENCE [LARGE SCALE GENOMIC DNA]</scope>
    <source>
        <tissue evidence="44">Rhizome</tissue>
    </source>
</reference>
<evidence type="ECO:0000256" key="17">
    <source>
        <dbReference type="ARBA" id="ARBA00022692"/>
    </source>
</evidence>
<evidence type="ECO:0000256" key="12">
    <source>
        <dbReference type="ARBA" id="ARBA00022494"/>
    </source>
</evidence>
<evidence type="ECO:0000256" key="8">
    <source>
        <dbReference type="ARBA" id="ARBA00012294"/>
    </source>
</evidence>
<dbReference type="SMART" id="SM00662">
    <property type="entry name" value="RPOLD"/>
    <property type="match status" value="1"/>
</dbReference>
<keyword evidence="24" id="KW-0249">Electron transport</keyword>
<evidence type="ECO:0000256" key="1">
    <source>
        <dbReference type="ARBA" id="ARBA00004026"/>
    </source>
</evidence>
<dbReference type="SUPFAM" id="SSF56553">
    <property type="entry name" value="Insert subdomain of RNA polymerase alpha subunit"/>
    <property type="match status" value="1"/>
</dbReference>
<dbReference type="CDD" id="cd06928">
    <property type="entry name" value="RNAP_alpha_NTD"/>
    <property type="match status" value="1"/>
</dbReference>
<dbReference type="GO" id="GO:0009523">
    <property type="term" value="C:photosystem II"/>
    <property type="evidence" value="ECO:0007669"/>
    <property type="project" value="UniProtKB-KW"/>
</dbReference>
<name>A0A8J5KC88_ZINOF</name>
<feature type="region of interest" description="Disordered" evidence="41">
    <location>
        <begin position="1"/>
        <end position="69"/>
    </location>
</feature>
<evidence type="ECO:0000256" key="29">
    <source>
        <dbReference type="ARBA" id="ARBA00023004"/>
    </source>
</evidence>
<dbReference type="Pfam" id="PF15519">
    <property type="entry name" value="RBM39linker"/>
    <property type="match status" value="1"/>
</dbReference>
<evidence type="ECO:0000256" key="26">
    <source>
        <dbReference type="ARBA" id="ARBA00022990"/>
    </source>
</evidence>
<evidence type="ECO:0000256" key="5">
    <source>
        <dbReference type="ARBA" id="ARBA00008204"/>
    </source>
</evidence>
<feature type="transmembrane region" description="Helical" evidence="42">
    <location>
        <begin position="1317"/>
        <end position="1342"/>
    </location>
</feature>
<dbReference type="PRINTS" id="PR00060">
    <property type="entry name" value="RIBOSOMALL16"/>
</dbReference>
<feature type="transmembrane region" description="Helical" evidence="42">
    <location>
        <begin position="1363"/>
        <end position="1387"/>
    </location>
</feature>
<dbReference type="GO" id="GO:0019843">
    <property type="term" value="F:rRNA binding"/>
    <property type="evidence" value="ECO:0007669"/>
    <property type="project" value="InterPro"/>
</dbReference>
<evidence type="ECO:0000256" key="34">
    <source>
        <dbReference type="ARBA" id="ARBA00023276"/>
    </source>
</evidence>
<dbReference type="NCBIfam" id="TIGR01152">
    <property type="entry name" value="psbD"/>
    <property type="match status" value="1"/>
</dbReference>
<evidence type="ECO:0000256" key="32">
    <source>
        <dbReference type="ARBA" id="ARBA00023211"/>
    </source>
</evidence>
<comment type="similarity">
    <text evidence="5">Belongs to the reaction center PufL/M/PsbA/D family.</text>
</comment>
<dbReference type="Pfam" id="PF00189">
    <property type="entry name" value="Ribosomal_S3_C"/>
    <property type="match status" value="1"/>
</dbReference>
<dbReference type="SUPFAM" id="SSF54821">
    <property type="entry name" value="Ribosomal protein S3 C-terminal domain"/>
    <property type="match status" value="1"/>
</dbReference>
<dbReference type="PROSITE" id="PS00244">
    <property type="entry name" value="REACTION_CENTER"/>
    <property type="match status" value="1"/>
</dbReference>
<keyword evidence="17 42" id="KW-0812">Transmembrane</keyword>
<dbReference type="Gene3D" id="3.30.70.330">
    <property type="match status" value="3"/>
</dbReference>
<evidence type="ECO:0000256" key="42">
    <source>
        <dbReference type="SAM" id="Phobius"/>
    </source>
</evidence>
<dbReference type="Gene3D" id="1.20.85.10">
    <property type="entry name" value="Photosystem II protein D1-like"/>
    <property type="match status" value="1"/>
</dbReference>
<dbReference type="InterPro" id="IPR000932">
    <property type="entry name" value="PS_antenna-like"/>
</dbReference>
<evidence type="ECO:0000256" key="20">
    <source>
        <dbReference type="ARBA" id="ARBA00022737"/>
    </source>
</evidence>
<keyword evidence="10" id="KW-0813">Transport</keyword>
<keyword evidence="33" id="KW-0687">Ribonucleoprotein</keyword>
<keyword evidence="14" id="KW-0597">Phosphoprotein</keyword>
<evidence type="ECO:0000256" key="13">
    <source>
        <dbReference type="ARBA" id="ARBA00022531"/>
    </source>
</evidence>
<evidence type="ECO:0000256" key="18">
    <source>
        <dbReference type="ARBA" id="ARBA00022695"/>
    </source>
</evidence>
<dbReference type="InterPro" id="IPR001971">
    <property type="entry name" value="Ribosomal_uS11"/>
</dbReference>
<evidence type="ECO:0000256" key="24">
    <source>
        <dbReference type="ARBA" id="ARBA00022982"/>
    </source>
</evidence>
<dbReference type="PANTHER" id="PTHR48036">
    <property type="entry name" value="SPLICING FACTOR (PAD-1), PUTATIVE (AFU_ORTHOLOGUE AFUA_1G15810)-RELATED"/>
    <property type="match status" value="1"/>
</dbReference>
<dbReference type="PROSITE" id="PS00586">
    <property type="entry name" value="RIBOSOMAL_L16_1"/>
    <property type="match status" value="1"/>
</dbReference>
<feature type="transmembrane region" description="Helical" evidence="42">
    <location>
        <begin position="1180"/>
        <end position="1205"/>
    </location>
</feature>
<dbReference type="SUPFAM" id="SSF54928">
    <property type="entry name" value="RNA-binding domain, RBD"/>
    <property type="match status" value="2"/>
</dbReference>
<keyword evidence="19" id="KW-0479">Metal-binding</keyword>
<keyword evidence="21" id="KW-0460">Magnesium</keyword>
<keyword evidence="31" id="KW-0804">Transcription</keyword>
<accession>A0A8J5KC88</accession>